<gene>
    <name evidence="1" type="ORF">SAMEA3545359_02920</name>
</gene>
<sequence length="71" mass="8077">MRHAMSLVRIKILKNEYMGEGIVSNIRFDNVITRMTLDIRRETNSPLIFDFSSRGSLQAGGNYHLNVPQGP</sequence>
<proteinExistence type="predicted"/>
<accession>A0A1C6KF20</accession>
<evidence type="ECO:0000313" key="1">
    <source>
        <dbReference type="EMBL" id="SCJ92831.1"/>
    </source>
</evidence>
<dbReference type="AlphaFoldDB" id="A0A1C6KF20"/>
<reference evidence="1" key="1">
    <citation type="submission" date="2015-09" db="EMBL/GenBank/DDBJ databases">
        <authorList>
            <consortium name="Pathogen Informatics"/>
        </authorList>
    </citation>
    <scope>NUCLEOTIDE SEQUENCE</scope>
    <source>
        <strain evidence="1">2789STDY5834896</strain>
    </source>
</reference>
<protein>
    <submittedName>
        <fullName evidence="1">Uncharacterized protein</fullName>
    </submittedName>
</protein>
<dbReference type="EMBL" id="FMHG01000041">
    <property type="protein sequence ID" value="SCJ92831.1"/>
    <property type="molecule type" value="Genomic_DNA"/>
</dbReference>
<organism evidence="1">
    <name type="scientific">uncultured Anaerotruncus sp</name>
    <dbReference type="NCBI Taxonomy" id="905011"/>
    <lineage>
        <taxon>Bacteria</taxon>
        <taxon>Bacillati</taxon>
        <taxon>Bacillota</taxon>
        <taxon>Clostridia</taxon>
        <taxon>Eubacteriales</taxon>
        <taxon>Oscillospiraceae</taxon>
        <taxon>Anaerotruncus</taxon>
        <taxon>environmental samples</taxon>
    </lineage>
</organism>
<name>A0A1C6KF20_9FIRM</name>